<evidence type="ECO:0000259" key="4">
    <source>
        <dbReference type="Pfam" id="PF14678"/>
    </source>
</evidence>
<evidence type="ECO:0000256" key="1">
    <source>
        <dbReference type="SAM" id="MobiDB-lite"/>
    </source>
</evidence>
<name>A0AAV2FGX9_9ROSI</name>
<feature type="region of interest" description="Disordered" evidence="1">
    <location>
        <begin position="1322"/>
        <end position="1360"/>
    </location>
</feature>
<dbReference type="InterPro" id="IPR029308">
    <property type="entry name" value="FANCI_S1"/>
</dbReference>
<evidence type="ECO:0000259" key="3">
    <source>
        <dbReference type="Pfam" id="PF14676"/>
    </source>
</evidence>
<reference evidence="7 8" key="1">
    <citation type="submission" date="2024-04" db="EMBL/GenBank/DDBJ databases">
        <authorList>
            <person name="Fracassetti M."/>
        </authorList>
    </citation>
    <scope>NUCLEOTIDE SEQUENCE [LARGE SCALE GENOMIC DNA]</scope>
</reference>
<dbReference type="InterPro" id="IPR029315">
    <property type="entry name" value="FANCI_S2"/>
</dbReference>
<dbReference type="PANTHER" id="PTHR21818:SF0">
    <property type="entry name" value="FANCONI ANEMIA GROUP I PROTEIN"/>
    <property type="match status" value="1"/>
</dbReference>
<evidence type="ECO:0000313" key="8">
    <source>
        <dbReference type="Proteomes" id="UP001497516"/>
    </source>
</evidence>
<evidence type="ECO:0008006" key="9">
    <source>
        <dbReference type="Google" id="ProtNLM"/>
    </source>
</evidence>
<feature type="domain" description="FANCI solenoid 4" evidence="4">
    <location>
        <begin position="1086"/>
        <end position="1325"/>
    </location>
</feature>
<proteinExistence type="predicted"/>
<dbReference type="Pfam" id="PF14679">
    <property type="entry name" value="FANCI_HD1"/>
    <property type="match status" value="1"/>
</dbReference>
<feature type="domain" description="FANCI solenoid 2" evidence="3">
    <location>
        <begin position="385"/>
        <end position="539"/>
    </location>
</feature>
<dbReference type="Proteomes" id="UP001497516">
    <property type="component" value="Chromosome 6"/>
</dbReference>
<evidence type="ECO:0000313" key="7">
    <source>
        <dbReference type="EMBL" id="CAL1397257.1"/>
    </source>
</evidence>
<dbReference type="InterPro" id="IPR029314">
    <property type="entry name" value="FANCI_S4"/>
</dbReference>
<feature type="compositionally biased region" description="Gly residues" evidence="1">
    <location>
        <begin position="1343"/>
        <end position="1354"/>
    </location>
</feature>
<feature type="compositionally biased region" description="Acidic residues" evidence="1">
    <location>
        <begin position="1332"/>
        <end position="1342"/>
    </location>
</feature>
<gene>
    <name evidence="7" type="ORF">LTRI10_LOCUS37572</name>
</gene>
<dbReference type="Pfam" id="PF14678">
    <property type="entry name" value="FANCI_S4"/>
    <property type="match status" value="1"/>
</dbReference>
<dbReference type="InterPro" id="IPR016024">
    <property type="entry name" value="ARM-type_fold"/>
</dbReference>
<keyword evidence="8" id="KW-1185">Reference proteome</keyword>
<sequence>MAAAVAAASDATTSRLSDGEPHPLTDAEIVQLAQRGELHPYLLTASSHSALLAHLQARSLSPSPSPAVSEYVLSLLSLISLSPDTPSLPSLLSALLSSYTRLFLSRQIPHDSNSSKTINLFTTLLHNIAIDDLQSVVESIVDDLFGIESLEDAQILDFLPGCCNLIFQENRKEFVDSMLDKVMMSEWSKPLLIKLVSVVKEFLGIFDKGRGIEFVQKVFDGMPMIDLQDLPTLVYQLLVLASKGFNKREVLEGIVKYFGDEKRSRKVSSTVRQVEGTVLLHVNFAVKQDPSLVQEIIGLVKLDLRAFNHFTVAVLLSVARVRRFSENSIGALKMGLLNAYRDYKCANDCKWLTQELKEEYLQNVQTLEKAVLRAVNESTCGREHILPTMVQFSFVLLESSEEGSFGDPSDSDGLLGIKELSIRMLMTLFEVHDMARNEIIDQCKFRILCLKPERSIPITRLLGQLVQAFPLPMSDHVPRLKELLDYFTHMPNKVATLLVAAIVPLAKHSRHLRDYMILVLRKAIFSREDAVRLAATNAIFRLILVERQSTRDGLFAFQDSSSQASSSQQNGMLPCGINGGALFHELSGLLRRCLCQQAKVREVIYSALLKLVLVDPASGKLVLDFLLPHFLLFFKEDTDVVAGISSSVKSERGKVLVEEPLDCLLSCVSWILLLQPHGKPDPPDSSLPCFGFSLSQDDEARRNQSSESFSDALTKIRKFVRKGKLEGILGQNHDGSSFTSPEEDKNRCLALVLSGIIKVLLNCIAAELEKAPNSKATDLEKELSEFVDLLEPLEKDASPKQTGGRRGNVKSTATDTSAKVDSASRELIPFSTSNLLTLTQKAASLYTSGSQLASQKHPLKSSKVIAFVLNSCLHHLKSYSYHAEGKEDPLAGFVYGDVKLFGRPLLELTLLLKREKGKKDSEEKKENLYLALSCLKELILIALKKKDLTGLLDQLLSVCHSDDGSQLDDDNTEASRISDEDVRNQTMFIIKVCRPLLSQLLGVSAFREVEIVCDMISIIGTKLPCQWRKPHGAWAITVCKTQPIRNPNVARTILELSLRLTSSPEDLNFAQDLTKELLKFNPLDKDSQLEEAEASSDRYPILNTATSSAMTACILQAIEADITEMDWAVKKLKTLTLMDQKSIHLPATKDTDDDELHSSSRAAFENRLHSKAEAVVKVLSSFVLMRLKDSQAEHLIRTTTKLYKHLSLMTKLAIAPKGCKQLSPSLAFQKLVEITCRQLTAPLYIFVADTQQESNGQGVNDNNKKGKGSRLMNKIKRENKCIPDLIFQVEDYERYLIRLSKVTRVNLLKNAKRSTARDFRIVDARQNVVPEPEPEEVADDGGESGGEGSDGGGAVSPAPS</sequence>
<dbReference type="GO" id="GO:0070182">
    <property type="term" value="F:DNA polymerase binding"/>
    <property type="evidence" value="ECO:0007669"/>
    <property type="project" value="TreeGrafter"/>
</dbReference>
<feature type="domain" description="FANCI solenoid 1" evidence="2">
    <location>
        <begin position="114"/>
        <end position="287"/>
    </location>
</feature>
<evidence type="ECO:0000259" key="6">
    <source>
        <dbReference type="Pfam" id="PF14680"/>
    </source>
</evidence>
<dbReference type="Pfam" id="PF14675">
    <property type="entry name" value="FANCI_S1"/>
    <property type="match status" value="1"/>
</dbReference>
<dbReference type="InterPro" id="IPR029310">
    <property type="entry name" value="FANCI_HD1"/>
</dbReference>
<dbReference type="Pfam" id="PF14680">
    <property type="entry name" value="FANCI_HD2"/>
    <property type="match status" value="1"/>
</dbReference>
<feature type="region of interest" description="Disordered" evidence="1">
    <location>
        <begin position="794"/>
        <end position="820"/>
    </location>
</feature>
<organism evidence="7 8">
    <name type="scientific">Linum trigynum</name>
    <dbReference type="NCBI Taxonomy" id="586398"/>
    <lineage>
        <taxon>Eukaryota</taxon>
        <taxon>Viridiplantae</taxon>
        <taxon>Streptophyta</taxon>
        <taxon>Embryophyta</taxon>
        <taxon>Tracheophyta</taxon>
        <taxon>Spermatophyta</taxon>
        <taxon>Magnoliopsida</taxon>
        <taxon>eudicotyledons</taxon>
        <taxon>Gunneridae</taxon>
        <taxon>Pentapetalae</taxon>
        <taxon>rosids</taxon>
        <taxon>fabids</taxon>
        <taxon>Malpighiales</taxon>
        <taxon>Linaceae</taxon>
        <taxon>Linum</taxon>
    </lineage>
</organism>
<dbReference type="EMBL" id="OZ034819">
    <property type="protein sequence ID" value="CAL1397257.1"/>
    <property type="molecule type" value="Genomic_DNA"/>
</dbReference>
<dbReference type="InterPro" id="IPR026171">
    <property type="entry name" value="FANCI"/>
</dbReference>
<dbReference type="Pfam" id="PF14676">
    <property type="entry name" value="FANCI_S2"/>
    <property type="match status" value="1"/>
</dbReference>
<feature type="domain" description="FANCI helical" evidence="5">
    <location>
        <begin position="291"/>
        <end position="372"/>
    </location>
</feature>
<evidence type="ECO:0000259" key="2">
    <source>
        <dbReference type="Pfam" id="PF14675"/>
    </source>
</evidence>
<accession>A0AAV2FGX9</accession>
<dbReference type="GO" id="GO:0006281">
    <property type="term" value="P:DNA repair"/>
    <property type="evidence" value="ECO:0007669"/>
    <property type="project" value="InterPro"/>
</dbReference>
<protein>
    <recommendedName>
        <fullName evidence="9">Fanconi anemia group I protein</fullName>
    </recommendedName>
</protein>
<dbReference type="InterPro" id="IPR029312">
    <property type="entry name" value="FANCI_HD2"/>
</dbReference>
<dbReference type="SUPFAM" id="SSF48371">
    <property type="entry name" value="ARM repeat"/>
    <property type="match status" value="1"/>
</dbReference>
<dbReference type="PANTHER" id="PTHR21818">
    <property type="entry name" value="BC025462 PROTEIN"/>
    <property type="match status" value="1"/>
</dbReference>
<evidence type="ECO:0000259" key="5">
    <source>
        <dbReference type="Pfam" id="PF14679"/>
    </source>
</evidence>
<feature type="compositionally biased region" description="Polar residues" evidence="1">
    <location>
        <begin position="809"/>
        <end position="819"/>
    </location>
</feature>
<feature type="domain" description="FANCI helical" evidence="6">
    <location>
        <begin position="558"/>
        <end position="797"/>
    </location>
</feature>